<name>A0A832I2G1_UNCEI</name>
<dbReference type="Gene3D" id="2.140.10.30">
    <property type="entry name" value="Dipeptidylpeptidase IV, N-terminal domain"/>
    <property type="match status" value="1"/>
</dbReference>
<feature type="domain" description="Dipeptidylpeptidase IV N-terminal" evidence="3">
    <location>
        <begin position="263"/>
        <end position="564"/>
    </location>
</feature>
<dbReference type="Gene3D" id="3.40.50.1820">
    <property type="entry name" value="alpha/beta hydrolase"/>
    <property type="match status" value="1"/>
</dbReference>
<reference evidence="4" key="1">
    <citation type="journal article" date="2020" name="mSystems">
        <title>Genome- and Community-Level Interaction Insights into Carbon Utilization and Element Cycling Functions of Hydrothermarchaeota in Hydrothermal Sediment.</title>
        <authorList>
            <person name="Zhou Z."/>
            <person name="Liu Y."/>
            <person name="Xu W."/>
            <person name="Pan J."/>
            <person name="Luo Z.H."/>
            <person name="Li M."/>
        </authorList>
    </citation>
    <scope>NUCLEOTIDE SEQUENCE [LARGE SCALE GENOMIC DNA]</scope>
    <source>
        <strain evidence="4">SpSt-381</strain>
    </source>
</reference>
<dbReference type="InterPro" id="IPR050278">
    <property type="entry name" value="Serine_Prot_S9B/DPPIV"/>
</dbReference>
<feature type="compositionally biased region" description="Basic and acidic residues" evidence="1">
    <location>
        <begin position="21"/>
        <end position="33"/>
    </location>
</feature>
<evidence type="ECO:0000256" key="1">
    <source>
        <dbReference type="SAM" id="MobiDB-lite"/>
    </source>
</evidence>
<dbReference type="Pfam" id="PF00930">
    <property type="entry name" value="DPPIV_N"/>
    <property type="match status" value="1"/>
</dbReference>
<dbReference type="PANTHER" id="PTHR11731:SF193">
    <property type="entry name" value="DIPEPTIDYL PEPTIDASE 9"/>
    <property type="match status" value="1"/>
</dbReference>
<dbReference type="InterPro" id="IPR002469">
    <property type="entry name" value="Peptidase_S9B_N"/>
</dbReference>
<protein>
    <submittedName>
        <fullName evidence="4">S9 family peptidase</fullName>
    </submittedName>
</protein>
<evidence type="ECO:0000313" key="4">
    <source>
        <dbReference type="EMBL" id="HGZ42394.1"/>
    </source>
</evidence>
<dbReference type="GO" id="GO:0008236">
    <property type="term" value="F:serine-type peptidase activity"/>
    <property type="evidence" value="ECO:0007669"/>
    <property type="project" value="InterPro"/>
</dbReference>
<dbReference type="GO" id="GO:0008239">
    <property type="term" value="F:dipeptidyl-peptidase activity"/>
    <property type="evidence" value="ECO:0007669"/>
    <property type="project" value="TreeGrafter"/>
</dbReference>
<dbReference type="InterPro" id="IPR001375">
    <property type="entry name" value="Peptidase_S9_cat"/>
</dbReference>
<comment type="caution">
    <text evidence="4">The sequence shown here is derived from an EMBL/GenBank/DDBJ whole genome shotgun (WGS) entry which is preliminary data.</text>
</comment>
<feature type="compositionally biased region" description="Low complexity" evidence="1">
    <location>
        <begin position="46"/>
        <end position="57"/>
    </location>
</feature>
<gene>
    <name evidence="4" type="ORF">ENR23_03025</name>
</gene>
<dbReference type="SUPFAM" id="SSF82171">
    <property type="entry name" value="DPP6 N-terminal domain-like"/>
    <property type="match status" value="1"/>
</dbReference>
<evidence type="ECO:0000259" key="3">
    <source>
        <dbReference type="Pfam" id="PF00930"/>
    </source>
</evidence>
<dbReference type="AlphaFoldDB" id="A0A832I2G1"/>
<accession>A0A832I2G1</accession>
<proteinExistence type="predicted"/>
<dbReference type="InterPro" id="IPR029058">
    <property type="entry name" value="AB_hydrolase_fold"/>
</dbReference>
<dbReference type="Pfam" id="PF00326">
    <property type="entry name" value="Peptidase_S9"/>
    <property type="match status" value="1"/>
</dbReference>
<sequence length="865" mass="93726">MGRVDDAAFADAHAVLPQHADAQRVRREDKELAAQEDPQQFEVDAHAGAPGACGASARRARADAGGGRGAPAVVRGRIPSAGAPGEVARRGDRRPPGGAARRARTVRGERAMNERGWQGAALAVALAAACGAADGMAAAAQGAVRAGPGAAPALRDTAFLGQYATAWRLRLGDPSKFTPTPAGDAVLFLRAPSGRSRDLALWSFDPATGRDTLLARAADLLAGAEETLTPEERARRERLRQTAAGIATFELSKDGATVLVPLASRLFLIERATGRARELASANGPAADAGLSPDGRSVAVVRDGGLWVMDAVRGAERRLAAREGDVTWGLAEFVAQEEMGRLRGFWWAPDSRRLLAQRTDVAGVERLHIADPARPERAPEEWAYPRAGTRNADVRLWLFDLARDDSLEVRWDRARWPYLCTVAWSEGAPLTLVVMNRRQTEAAVLAADEATGATRPLHVERDAAWLNLDQSVPRWVEGGRAWLWSSERGGRWALELRARSGALLRTLTTAADGYRRLLAVDEARGVAWVLGGDDPLEQHVLRVPLRPRAGARTGRVTAPGGWHDGHFGGGAGEVWVEARERLDGARAFVVRRADGGEAGAIVSHAETPLVTPRPEIFTAGPRALRVRVLRPADFVAGRRYPVVLQVYGGPHHQDVTVRTRRMLMDQWLANQGFIVVAVDGRGTPNRGRAWERAIAGNLLDPAMDDQVAGLRAAAARVPEMDLTRVGVTGGSFGGTMTALALMTRPDVFHAGVSFAPVVDWRDYDTFYTERYLGLPDERPEAYRASSPLTYAARLERPLLLVHGTADDNVYFFHSLKLLDALTAAGRAVEFLPIVGQTHVLRDPVAMRRIEERTVEFFKRHLGEPR</sequence>
<feature type="domain" description="Peptidase S9 prolyl oligopeptidase catalytic" evidence="2">
    <location>
        <begin position="666"/>
        <end position="862"/>
    </location>
</feature>
<feature type="region of interest" description="Disordered" evidence="1">
    <location>
        <begin position="20"/>
        <end position="107"/>
    </location>
</feature>
<dbReference type="EMBL" id="DSQF01000004">
    <property type="protein sequence ID" value="HGZ42394.1"/>
    <property type="molecule type" value="Genomic_DNA"/>
</dbReference>
<dbReference type="PANTHER" id="PTHR11731">
    <property type="entry name" value="PROTEASE FAMILY S9B,C DIPEPTIDYL-PEPTIDASE IV-RELATED"/>
    <property type="match status" value="1"/>
</dbReference>
<evidence type="ECO:0000259" key="2">
    <source>
        <dbReference type="Pfam" id="PF00326"/>
    </source>
</evidence>
<dbReference type="GO" id="GO:0006508">
    <property type="term" value="P:proteolysis"/>
    <property type="evidence" value="ECO:0007669"/>
    <property type="project" value="InterPro"/>
</dbReference>
<organism evidence="4">
    <name type="scientific">Eiseniibacteriota bacterium</name>
    <dbReference type="NCBI Taxonomy" id="2212470"/>
    <lineage>
        <taxon>Bacteria</taxon>
        <taxon>Candidatus Eiseniibacteriota</taxon>
    </lineage>
</organism>
<dbReference type="SUPFAM" id="SSF53474">
    <property type="entry name" value="alpha/beta-Hydrolases"/>
    <property type="match status" value="1"/>
</dbReference>